<sequence>MVTNYSKPCSTISVSIANDLIDGKFFGGGYGKLGLLSDDLQKEIETEVNRLIDSNIEVTFIHDGTAAADAYAETDNSVLLSFGTAIGVGFPIKKAGLRPVSEGLL</sequence>
<evidence type="ECO:0000313" key="1">
    <source>
        <dbReference type="EMBL" id="PTW01757.1"/>
    </source>
</evidence>
<name>A0A2T5RPL7_9FIRM</name>
<evidence type="ECO:0000313" key="2">
    <source>
        <dbReference type="Proteomes" id="UP000244089"/>
    </source>
</evidence>
<comment type="caution">
    <text evidence="1">The sequence shown here is derived from an EMBL/GenBank/DDBJ whole genome shotgun (WGS) entry which is preliminary data.</text>
</comment>
<reference evidence="1 2" key="1">
    <citation type="submission" date="2018-04" db="EMBL/GenBank/DDBJ databases">
        <title>Subsurface microbial communities from deep shales in Ohio and West Virginia, USA.</title>
        <authorList>
            <person name="Wrighton K."/>
        </authorList>
    </citation>
    <scope>NUCLEOTIDE SEQUENCE [LARGE SCALE GENOMIC DNA]</scope>
    <source>
        <strain evidence="1 2">WC1</strain>
    </source>
</reference>
<protein>
    <recommendedName>
        <fullName evidence="3">ROK family protein</fullName>
    </recommendedName>
</protein>
<dbReference type="AlphaFoldDB" id="A0A2T5RPL7"/>
<organism evidence="1 2">
    <name type="scientific">Halanaerobium saccharolyticum</name>
    <dbReference type="NCBI Taxonomy" id="43595"/>
    <lineage>
        <taxon>Bacteria</taxon>
        <taxon>Bacillati</taxon>
        <taxon>Bacillota</taxon>
        <taxon>Clostridia</taxon>
        <taxon>Halanaerobiales</taxon>
        <taxon>Halanaerobiaceae</taxon>
        <taxon>Halanaerobium</taxon>
    </lineage>
</organism>
<evidence type="ECO:0008006" key="3">
    <source>
        <dbReference type="Google" id="ProtNLM"/>
    </source>
</evidence>
<dbReference type="EMBL" id="QAXS01000004">
    <property type="protein sequence ID" value="PTW01757.1"/>
    <property type="molecule type" value="Genomic_DNA"/>
</dbReference>
<dbReference type="Proteomes" id="UP000244089">
    <property type="component" value="Unassembled WGS sequence"/>
</dbReference>
<gene>
    <name evidence="1" type="ORF">C8C76_104111</name>
</gene>
<accession>A0A2T5RPL7</accession>
<proteinExistence type="predicted"/>